<name>A0ABX2IDY6_9RHOO</name>
<evidence type="ECO:0000256" key="3">
    <source>
        <dbReference type="ARBA" id="ARBA00008281"/>
    </source>
</evidence>
<evidence type="ECO:0000256" key="6">
    <source>
        <dbReference type="ARBA" id="ARBA00022692"/>
    </source>
</evidence>
<feature type="compositionally biased region" description="Basic and acidic residues" evidence="11">
    <location>
        <begin position="1"/>
        <end position="13"/>
    </location>
</feature>
<keyword evidence="12" id="KW-0966">Cell projection</keyword>
<evidence type="ECO:0000313" key="13">
    <source>
        <dbReference type="Proteomes" id="UP000778523"/>
    </source>
</evidence>
<keyword evidence="10" id="KW-0997">Cell inner membrane</keyword>
<keyword evidence="4" id="KW-1003">Cell membrane</keyword>
<dbReference type="Pfam" id="PF03748">
    <property type="entry name" value="FliL"/>
    <property type="match status" value="1"/>
</dbReference>
<reference evidence="12 13" key="1">
    <citation type="submission" date="2020-06" db="EMBL/GenBank/DDBJ databases">
        <title>Draft genome of Uliginosibacterium sp. IMCC34675.</title>
        <authorList>
            <person name="Song J."/>
        </authorList>
    </citation>
    <scope>NUCLEOTIDE SEQUENCE [LARGE SCALE GENOMIC DNA]</scope>
    <source>
        <strain evidence="12 13">IMCC34675</strain>
    </source>
</reference>
<dbReference type="InterPro" id="IPR005503">
    <property type="entry name" value="FliL"/>
</dbReference>
<evidence type="ECO:0000256" key="11">
    <source>
        <dbReference type="SAM" id="MobiDB-lite"/>
    </source>
</evidence>
<dbReference type="RefSeq" id="WP_170021264.1">
    <property type="nucleotide sequence ID" value="NZ_JABCSC020000001.1"/>
</dbReference>
<keyword evidence="12" id="KW-0282">Flagellum</keyword>
<comment type="caution">
    <text evidence="12">The sequence shown here is derived from an EMBL/GenBank/DDBJ whole genome shotgun (WGS) entry which is preliminary data.</text>
</comment>
<evidence type="ECO:0000256" key="1">
    <source>
        <dbReference type="ARBA" id="ARBA00002254"/>
    </source>
</evidence>
<evidence type="ECO:0000256" key="7">
    <source>
        <dbReference type="ARBA" id="ARBA00022779"/>
    </source>
</evidence>
<evidence type="ECO:0000256" key="2">
    <source>
        <dbReference type="ARBA" id="ARBA00004162"/>
    </source>
</evidence>
<proteinExistence type="inferred from homology"/>
<keyword evidence="5 10" id="KW-0145">Chemotaxis</keyword>
<evidence type="ECO:0000256" key="5">
    <source>
        <dbReference type="ARBA" id="ARBA00022500"/>
    </source>
</evidence>
<evidence type="ECO:0000256" key="9">
    <source>
        <dbReference type="ARBA" id="ARBA00023136"/>
    </source>
</evidence>
<keyword evidence="6 10" id="KW-0812">Transmembrane</keyword>
<dbReference type="PANTHER" id="PTHR35091">
    <property type="entry name" value="FLAGELLAR PROTEIN FLIL"/>
    <property type="match status" value="1"/>
</dbReference>
<organism evidence="12 13">
    <name type="scientific">Uliginosibacterium aquaticum</name>
    <dbReference type="NCBI Taxonomy" id="2731212"/>
    <lineage>
        <taxon>Bacteria</taxon>
        <taxon>Pseudomonadati</taxon>
        <taxon>Pseudomonadota</taxon>
        <taxon>Betaproteobacteria</taxon>
        <taxon>Rhodocyclales</taxon>
        <taxon>Zoogloeaceae</taxon>
        <taxon>Uliginosibacterium</taxon>
    </lineage>
</organism>
<evidence type="ECO:0000313" key="12">
    <source>
        <dbReference type="EMBL" id="NSL54830.1"/>
    </source>
</evidence>
<accession>A0ABX2IDY6</accession>
<comment type="subcellular location">
    <subcellularLocation>
        <location evidence="10">Cell inner membrane</location>
    </subcellularLocation>
    <subcellularLocation>
        <location evidence="2">Cell membrane</location>
        <topology evidence="2">Single-pass membrane protein</topology>
    </subcellularLocation>
</comment>
<dbReference type="EMBL" id="JABCSC020000001">
    <property type="protein sequence ID" value="NSL54830.1"/>
    <property type="molecule type" value="Genomic_DNA"/>
</dbReference>
<sequence>MATSKEAPKKDDAADGEAAPPKKSKKLLILIVVAVLVLGLIGGGAFMLLGKKKAAADGEEETTAESSHAEHQWPAYDPKKPPVFMPLEPFTVNLQPENGEQFLQVVASVRVIDAHVGDTVKSFMPQIRHEILSLLSGKKASEITTPDGREELALEMKDIMNEVLGWEPPPKKKGKKKKGAEEEEVGPVVSVFFTQFIVQ</sequence>
<feature type="region of interest" description="Disordered" evidence="11">
    <location>
        <begin position="164"/>
        <end position="184"/>
    </location>
</feature>
<comment type="function">
    <text evidence="1 10">Controls the rotational direction of flagella during chemotaxis.</text>
</comment>
<keyword evidence="12" id="KW-0969">Cilium</keyword>
<evidence type="ECO:0000256" key="8">
    <source>
        <dbReference type="ARBA" id="ARBA00022989"/>
    </source>
</evidence>
<dbReference type="PANTHER" id="PTHR35091:SF2">
    <property type="entry name" value="FLAGELLAR PROTEIN FLIL"/>
    <property type="match status" value="1"/>
</dbReference>
<keyword evidence="13" id="KW-1185">Reference proteome</keyword>
<feature type="transmembrane region" description="Helical" evidence="10">
    <location>
        <begin position="27"/>
        <end position="49"/>
    </location>
</feature>
<dbReference type="Proteomes" id="UP000778523">
    <property type="component" value="Unassembled WGS sequence"/>
</dbReference>
<keyword evidence="9 10" id="KW-0472">Membrane</keyword>
<keyword evidence="7 10" id="KW-0283">Flagellar rotation</keyword>
<gene>
    <name evidence="12" type="ORF">HJ583_007320</name>
</gene>
<feature type="region of interest" description="Disordered" evidence="11">
    <location>
        <begin position="1"/>
        <end position="21"/>
    </location>
</feature>
<keyword evidence="8 10" id="KW-1133">Transmembrane helix</keyword>
<evidence type="ECO:0000256" key="4">
    <source>
        <dbReference type="ARBA" id="ARBA00022475"/>
    </source>
</evidence>
<protein>
    <recommendedName>
        <fullName evidence="10">Flagellar protein FliL</fullName>
    </recommendedName>
</protein>
<evidence type="ECO:0000256" key="10">
    <source>
        <dbReference type="RuleBase" id="RU364125"/>
    </source>
</evidence>
<comment type="similarity">
    <text evidence="3 10">Belongs to the FliL family.</text>
</comment>